<dbReference type="AlphaFoldDB" id="X1JL05"/>
<comment type="caution">
    <text evidence="1">The sequence shown here is derived from an EMBL/GenBank/DDBJ whole genome shotgun (WGS) entry which is preliminary data.</text>
</comment>
<proteinExistence type="predicted"/>
<gene>
    <name evidence="1" type="ORF">S03H2_72908</name>
</gene>
<organism evidence="1">
    <name type="scientific">marine sediment metagenome</name>
    <dbReference type="NCBI Taxonomy" id="412755"/>
    <lineage>
        <taxon>unclassified sequences</taxon>
        <taxon>metagenomes</taxon>
        <taxon>ecological metagenomes</taxon>
    </lineage>
</organism>
<feature type="non-terminal residue" evidence="1">
    <location>
        <position position="1"/>
    </location>
</feature>
<sequence>EYETLMRKIMRSYEMLSGEPFLRDYLSDYKWLVQVYVAYN</sequence>
<feature type="non-terminal residue" evidence="1">
    <location>
        <position position="40"/>
    </location>
</feature>
<evidence type="ECO:0000313" key="1">
    <source>
        <dbReference type="EMBL" id="GAH94762.1"/>
    </source>
</evidence>
<dbReference type="EMBL" id="BARU01049606">
    <property type="protein sequence ID" value="GAH94762.1"/>
    <property type="molecule type" value="Genomic_DNA"/>
</dbReference>
<protein>
    <submittedName>
        <fullName evidence="1">Uncharacterized protein</fullName>
    </submittedName>
</protein>
<reference evidence="1" key="1">
    <citation type="journal article" date="2014" name="Front. Microbiol.">
        <title>High frequency of phylogenetically diverse reductive dehalogenase-homologous genes in deep subseafloor sedimentary metagenomes.</title>
        <authorList>
            <person name="Kawai M."/>
            <person name="Futagami T."/>
            <person name="Toyoda A."/>
            <person name="Takaki Y."/>
            <person name="Nishi S."/>
            <person name="Hori S."/>
            <person name="Arai W."/>
            <person name="Tsubouchi T."/>
            <person name="Morono Y."/>
            <person name="Uchiyama I."/>
            <person name="Ito T."/>
            <person name="Fujiyama A."/>
            <person name="Inagaki F."/>
            <person name="Takami H."/>
        </authorList>
    </citation>
    <scope>NUCLEOTIDE SEQUENCE</scope>
    <source>
        <strain evidence="1">Expedition CK06-06</strain>
    </source>
</reference>
<accession>X1JL05</accession>
<name>X1JL05_9ZZZZ</name>